<reference evidence="2 3" key="1">
    <citation type="journal article" date="2017" name="Int. J. Syst. Evol. Microbiol.">
        <title>Marinicauda algicola sp. nov., isolated from a marine red alga Rhodosorus marinus.</title>
        <authorList>
            <person name="Jeong S.E."/>
            <person name="Jeon S.H."/>
            <person name="Chun B.H."/>
            <person name="Kim D.W."/>
            <person name="Jeon C.O."/>
        </authorList>
    </citation>
    <scope>NUCLEOTIDE SEQUENCE [LARGE SCALE GENOMIC DNA]</scope>
    <source>
        <strain evidence="2 3">JCM 31718</strain>
    </source>
</reference>
<dbReference type="Proteomes" id="UP000308054">
    <property type="component" value="Unassembled WGS sequence"/>
</dbReference>
<protein>
    <recommendedName>
        <fullName evidence="4">Glycerophosphoryl diester phosphodiesterase membrane domain-containing protein</fullName>
    </recommendedName>
</protein>
<evidence type="ECO:0000313" key="3">
    <source>
        <dbReference type="Proteomes" id="UP000308054"/>
    </source>
</evidence>
<keyword evidence="1" id="KW-0812">Transmembrane</keyword>
<proteinExistence type="predicted"/>
<evidence type="ECO:0008006" key="4">
    <source>
        <dbReference type="Google" id="ProtNLM"/>
    </source>
</evidence>
<accession>A0A4S2GZS0</accession>
<feature type="transmembrane region" description="Helical" evidence="1">
    <location>
        <begin position="267"/>
        <end position="285"/>
    </location>
</feature>
<gene>
    <name evidence="2" type="ORF">E5163_12285</name>
</gene>
<keyword evidence="3" id="KW-1185">Reference proteome</keyword>
<feature type="transmembrane region" description="Helical" evidence="1">
    <location>
        <begin position="53"/>
        <end position="78"/>
    </location>
</feature>
<dbReference type="RefSeq" id="WP_135996429.1">
    <property type="nucleotide sequence ID" value="NZ_CP071057.1"/>
</dbReference>
<sequence length="287" mass="29200">MTVIEPGAIRAALRFVPAHARTVLAGAGLYGLVFTVQSLLTVYAAAGSSGAALGGVIVALAAFFAFAAALAGYGRAALGLPQAGPFGLAFDADGLRMVWVALLVAVLCFTVLGTALLVLAFMLAALAMIGAERIGMSEPPEGFINIFALFGPGEWIVAGVLIAGFAVFSIWLFARLSLAVPATLEAGRIRILQVWPLSAKRFVAITASAGALLVPGLALVAGFNALAGAAFGVYPASAQSMVAATGEVTGPLALFAALSFVHGALKMILLTAPLTALFCALYARYRA</sequence>
<evidence type="ECO:0000256" key="1">
    <source>
        <dbReference type="SAM" id="Phobius"/>
    </source>
</evidence>
<keyword evidence="1" id="KW-1133">Transmembrane helix</keyword>
<dbReference type="OrthoDB" id="7632584at2"/>
<keyword evidence="1" id="KW-0472">Membrane</keyword>
<evidence type="ECO:0000313" key="2">
    <source>
        <dbReference type="EMBL" id="TGY88583.1"/>
    </source>
</evidence>
<feature type="transmembrane region" description="Helical" evidence="1">
    <location>
        <begin position="202"/>
        <end position="234"/>
    </location>
</feature>
<feature type="transmembrane region" description="Helical" evidence="1">
    <location>
        <begin position="98"/>
        <end position="131"/>
    </location>
</feature>
<dbReference type="AlphaFoldDB" id="A0A4S2GZS0"/>
<name>A0A4S2GZS0_9PROT</name>
<organism evidence="2 3">
    <name type="scientific">Marinicauda algicola</name>
    <dbReference type="NCBI Taxonomy" id="2029849"/>
    <lineage>
        <taxon>Bacteria</taxon>
        <taxon>Pseudomonadati</taxon>
        <taxon>Pseudomonadota</taxon>
        <taxon>Alphaproteobacteria</taxon>
        <taxon>Maricaulales</taxon>
        <taxon>Maricaulaceae</taxon>
        <taxon>Marinicauda</taxon>
    </lineage>
</organism>
<feature type="transmembrane region" description="Helical" evidence="1">
    <location>
        <begin position="143"/>
        <end position="174"/>
    </location>
</feature>
<dbReference type="EMBL" id="SRXW01000003">
    <property type="protein sequence ID" value="TGY88583.1"/>
    <property type="molecule type" value="Genomic_DNA"/>
</dbReference>
<feature type="transmembrane region" description="Helical" evidence="1">
    <location>
        <begin position="23"/>
        <end position="46"/>
    </location>
</feature>
<comment type="caution">
    <text evidence="2">The sequence shown here is derived from an EMBL/GenBank/DDBJ whole genome shotgun (WGS) entry which is preliminary data.</text>
</comment>